<evidence type="ECO:0000313" key="4">
    <source>
        <dbReference type="Proteomes" id="UP001501326"/>
    </source>
</evidence>
<feature type="domain" description="TadE-like" evidence="2">
    <location>
        <begin position="15"/>
        <end position="57"/>
    </location>
</feature>
<keyword evidence="4" id="KW-1185">Reference proteome</keyword>
<feature type="transmembrane region" description="Helical" evidence="1">
    <location>
        <begin position="21"/>
        <end position="43"/>
    </location>
</feature>
<comment type="caution">
    <text evidence="3">The sequence shown here is derived from an EMBL/GenBank/DDBJ whole genome shotgun (WGS) entry which is preliminary data.</text>
</comment>
<protein>
    <recommendedName>
        <fullName evidence="2">TadE-like domain-containing protein</fullName>
    </recommendedName>
</protein>
<keyword evidence="1" id="KW-0812">Transmembrane</keyword>
<name>A0ABN3UVV2_9MICO</name>
<evidence type="ECO:0000313" key="3">
    <source>
        <dbReference type="EMBL" id="GAA2739328.1"/>
    </source>
</evidence>
<organism evidence="3 4">
    <name type="scientific">Pedococcus aerophilus</name>
    <dbReference type="NCBI Taxonomy" id="436356"/>
    <lineage>
        <taxon>Bacteria</taxon>
        <taxon>Bacillati</taxon>
        <taxon>Actinomycetota</taxon>
        <taxon>Actinomycetes</taxon>
        <taxon>Micrococcales</taxon>
        <taxon>Intrasporangiaceae</taxon>
        <taxon>Pedococcus</taxon>
    </lineage>
</organism>
<proteinExistence type="predicted"/>
<dbReference type="InterPro" id="IPR012495">
    <property type="entry name" value="TadE-like_dom"/>
</dbReference>
<sequence>MNRSTTRRRQASESGASAVEFALIMPVLFLLVFGILDYGMLFFDSIGLRQGAREGARQAVVQKYGAGCSGAANAQIVCTVKGATDLTLGSAAVKVRAPDGWVQGKQLIVCVQSKERSLTGFVPFPANGIIRTRTVMSIEEASPTLTADIEETAPAGGNWSSTWC</sequence>
<evidence type="ECO:0000256" key="1">
    <source>
        <dbReference type="SAM" id="Phobius"/>
    </source>
</evidence>
<keyword evidence="1" id="KW-0472">Membrane</keyword>
<dbReference type="Proteomes" id="UP001501326">
    <property type="component" value="Unassembled WGS sequence"/>
</dbReference>
<dbReference type="RefSeq" id="WP_344195825.1">
    <property type="nucleotide sequence ID" value="NZ_BAAARN010000005.1"/>
</dbReference>
<reference evidence="3 4" key="1">
    <citation type="journal article" date="2019" name="Int. J. Syst. Evol. Microbiol.">
        <title>The Global Catalogue of Microorganisms (GCM) 10K type strain sequencing project: providing services to taxonomists for standard genome sequencing and annotation.</title>
        <authorList>
            <consortium name="The Broad Institute Genomics Platform"/>
            <consortium name="The Broad Institute Genome Sequencing Center for Infectious Disease"/>
            <person name="Wu L."/>
            <person name="Ma J."/>
        </authorList>
    </citation>
    <scope>NUCLEOTIDE SEQUENCE [LARGE SCALE GENOMIC DNA]</scope>
    <source>
        <strain evidence="3 4">JCM 16378</strain>
    </source>
</reference>
<dbReference type="EMBL" id="BAAARN010000005">
    <property type="protein sequence ID" value="GAA2739328.1"/>
    <property type="molecule type" value="Genomic_DNA"/>
</dbReference>
<keyword evidence="1" id="KW-1133">Transmembrane helix</keyword>
<dbReference type="Pfam" id="PF07811">
    <property type="entry name" value="TadE"/>
    <property type="match status" value="1"/>
</dbReference>
<gene>
    <name evidence="3" type="ORF">GCM10009867_34930</name>
</gene>
<evidence type="ECO:0000259" key="2">
    <source>
        <dbReference type="Pfam" id="PF07811"/>
    </source>
</evidence>
<accession>A0ABN3UVV2</accession>